<dbReference type="EMBL" id="JADBJN010000002">
    <property type="protein sequence ID" value="KAG5674774.1"/>
    <property type="molecule type" value="Genomic_DNA"/>
</dbReference>
<dbReference type="Proteomes" id="UP001107558">
    <property type="component" value="Chromosome 2"/>
</dbReference>
<dbReference type="AlphaFoldDB" id="A0A9J6BZY4"/>
<dbReference type="PANTHER" id="PTHR19303">
    <property type="entry name" value="TRANSPOSON"/>
    <property type="match status" value="1"/>
</dbReference>
<dbReference type="InterPro" id="IPR004875">
    <property type="entry name" value="DDE_SF_endonuclease_dom"/>
</dbReference>
<sequence>MENIVKRTKYKKHNEDDILAALTEAENKNFSVRKIAQRYNIPKTTLQNRLKNNNLKEKGQPRTKNELSIAAKDILSLRTDSSVGFKKILPSEQWVKDFMKRHSKISARIPESLTKASANVTATEVKSHYDYFYEFLIKNGYQDLLSKPERWFNLDEKSYVLNPLPKKVLAPKGVKNVYRVDHKNSKESLTVTHCFCADGTYLPSQIIFKKVFSRLGDVATTCGSEGAFFLFAQTENGWQTKDVFFEYIKKLNDLIKSPRPIIITYDNHSSHIDIKIFRWCAQNGIIIWTLPANTTHVTQMADVSMYRPVNSEWNKSVQEWKFKNNKQNLDECDFVTILNSVEKKVFEPQKIKNGFRSVGVFPLNFNNLHVDRFLGSSKSAEIEIADNSSNETTYEEYLENEEEYIVEALDPDFIQEFEENYTNNKVDIENIKSLSTVLPRPQNYIKEGKRKYKILNSGVMTSDEILEQCSKIEEEKLKKNREMEEKKKLREEKRILKEEQALIKANKKRIKTETFEDVIFNEGASKPKRGRPKKQNN</sequence>
<evidence type="ECO:0000313" key="6">
    <source>
        <dbReference type="Proteomes" id="UP001107558"/>
    </source>
</evidence>
<reference evidence="5" key="1">
    <citation type="submission" date="2021-03" db="EMBL/GenBank/DDBJ databases">
        <title>Chromosome level genome of the anhydrobiotic midge Polypedilum vanderplanki.</title>
        <authorList>
            <person name="Yoshida Y."/>
            <person name="Kikawada T."/>
            <person name="Gusev O."/>
        </authorList>
    </citation>
    <scope>NUCLEOTIDE SEQUENCE</scope>
    <source>
        <strain evidence="5">NIAS01</strain>
        <tissue evidence="5">Whole body or cell culture</tissue>
    </source>
</reference>
<evidence type="ECO:0000259" key="3">
    <source>
        <dbReference type="Pfam" id="PF03184"/>
    </source>
</evidence>
<name>A0A9J6BZY4_POLVA</name>
<evidence type="ECO:0000256" key="1">
    <source>
        <dbReference type="ARBA" id="ARBA00004123"/>
    </source>
</evidence>
<feature type="domain" description="HTH psq-type" evidence="4">
    <location>
        <begin position="15"/>
        <end position="53"/>
    </location>
</feature>
<protein>
    <recommendedName>
        <fullName evidence="7">HTH psq-type domain-containing protein</fullName>
    </recommendedName>
</protein>
<dbReference type="Pfam" id="PF05225">
    <property type="entry name" value="HTH_psq"/>
    <property type="match status" value="1"/>
</dbReference>
<dbReference type="SUPFAM" id="SSF46689">
    <property type="entry name" value="Homeodomain-like"/>
    <property type="match status" value="1"/>
</dbReference>
<keyword evidence="6" id="KW-1185">Reference proteome</keyword>
<evidence type="ECO:0008006" key="7">
    <source>
        <dbReference type="Google" id="ProtNLM"/>
    </source>
</evidence>
<dbReference type="PANTHER" id="PTHR19303:SF74">
    <property type="entry name" value="POGO TRANSPOSABLE ELEMENT WITH KRAB DOMAIN"/>
    <property type="match status" value="1"/>
</dbReference>
<dbReference type="GO" id="GO:0005634">
    <property type="term" value="C:nucleus"/>
    <property type="evidence" value="ECO:0007669"/>
    <property type="project" value="UniProtKB-SubCell"/>
</dbReference>
<organism evidence="5 6">
    <name type="scientific">Polypedilum vanderplanki</name>
    <name type="common">Sleeping chironomid midge</name>
    <dbReference type="NCBI Taxonomy" id="319348"/>
    <lineage>
        <taxon>Eukaryota</taxon>
        <taxon>Metazoa</taxon>
        <taxon>Ecdysozoa</taxon>
        <taxon>Arthropoda</taxon>
        <taxon>Hexapoda</taxon>
        <taxon>Insecta</taxon>
        <taxon>Pterygota</taxon>
        <taxon>Neoptera</taxon>
        <taxon>Endopterygota</taxon>
        <taxon>Diptera</taxon>
        <taxon>Nematocera</taxon>
        <taxon>Chironomoidea</taxon>
        <taxon>Chironomidae</taxon>
        <taxon>Chironominae</taxon>
        <taxon>Polypedilum</taxon>
        <taxon>Polypedilum</taxon>
    </lineage>
</organism>
<gene>
    <name evidence="5" type="ORF">PVAND_004724</name>
</gene>
<accession>A0A9J6BZY4</accession>
<evidence type="ECO:0000259" key="4">
    <source>
        <dbReference type="Pfam" id="PF05225"/>
    </source>
</evidence>
<dbReference type="Pfam" id="PF03184">
    <property type="entry name" value="DDE_1"/>
    <property type="match status" value="1"/>
</dbReference>
<dbReference type="Gene3D" id="1.10.10.60">
    <property type="entry name" value="Homeodomain-like"/>
    <property type="match status" value="1"/>
</dbReference>
<dbReference type="Gene3D" id="3.30.420.10">
    <property type="entry name" value="Ribonuclease H-like superfamily/Ribonuclease H"/>
    <property type="match status" value="1"/>
</dbReference>
<dbReference type="GO" id="GO:0003677">
    <property type="term" value="F:DNA binding"/>
    <property type="evidence" value="ECO:0007669"/>
    <property type="project" value="InterPro"/>
</dbReference>
<comment type="subcellular location">
    <subcellularLocation>
        <location evidence="1">Nucleus</location>
    </subcellularLocation>
</comment>
<dbReference type="InterPro" id="IPR036397">
    <property type="entry name" value="RNaseH_sf"/>
</dbReference>
<evidence type="ECO:0000313" key="5">
    <source>
        <dbReference type="EMBL" id="KAG5674774.1"/>
    </source>
</evidence>
<evidence type="ECO:0000256" key="2">
    <source>
        <dbReference type="SAM" id="Coils"/>
    </source>
</evidence>
<feature type="coiled-coil region" evidence="2">
    <location>
        <begin position="469"/>
        <end position="506"/>
    </location>
</feature>
<feature type="domain" description="DDE-1" evidence="3">
    <location>
        <begin position="186"/>
        <end position="341"/>
    </location>
</feature>
<proteinExistence type="predicted"/>
<dbReference type="InterPro" id="IPR007889">
    <property type="entry name" value="HTH_Psq"/>
</dbReference>
<keyword evidence="2" id="KW-0175">Coiled coil</keyword>
<dbReference type="InterPro" id="IPR050863">
    <property type="entry name" value="CenT-Element_Derived"/>
</dbReference>
<comment type="caution">
    <text evidence="5">The sequence shown here is derived from an EMBL/GenBank/DDBJ whole genome shotgun (WGS) entry which is preliminary data.</text>
</comment>
<dbReference type="InterPro" id="IPR009057">
    <property type="entry name" value="Homeodomain-like_sf"/>
</dbReference>
<dbReference type="OrthoDB" id="7790623at2759"/>